<reference evidence="4 7" key="2">
    <citation type="submission" date="2019-12" db="EMBL/GenBank/DDBJ databases">
        <title>Draft genome sequence of Labilibaculum sp. strain 44 isolated from deep waters of Black Sea.</title>
        <authorList>
            <person name="Yadav S."/>
            <person name="Villanueva L."/>
        </authorList>
    </citation>
    <scope>NUCLEOTIDE SEQUENCE [LARGE SCALE GENOMIC DNA]</scope>
    <source>
        <strain evidence="4 7">44</strain>
    </source>
</reference>
<evidence type="ECO:0000313" key="6">
    <source>
        <dbReference type="Proteomes" id="UP000285951"/>
    </source>
</evidence>
<dbReference type="Proteomes" id="UP000462449">
    <property type="component" value="Unassembled WGS sequence"/>
</dbReference>
<dbReference type="EMBL" id="QTZN02000055">
    <property type="protein sequence ID" value="MVB08843.1"/>
    <property type="molecule type" value="Genomic_DNA"/>
</dbReference>
<dbReference type="Pfam" id="PF00534">
    <property type="entry name" value="Glycos_transf_1"/>
    <property type="match status" value="1"/>
</dbReference>
<dbReference type="AlphaFoldDB" id="A0A7M4DAF9"/>
<dbReference type="InterPro" id="IPR001296">
    <property type="entry name" value="Glyco_trans_1"/>
</dbReference>
<comment type="caution">
    <text evidence="4">The sequence shown here is derived from an EMBL/GenBank/DDBJ whole genome shotgun (WGS) entry which is preliminary data.</text>
</comment>
<protein>
    <submittedName>
        <fullName evidence="4">Glycosyltransferase</fullName>
    </submittedName>
</protein>
<dbReference type="Proteomes" id="UP000285951">
    <property type="component" value="Unassembled WGS sequence"/>
</dbReference>
<keyword evidence="6" id="KW-1185">Reference proteome</keyword>
<name>A0A7M4DAF9_9BACT</name>
<feature type="domain" description="Glycosyltransferase subfamily 4-like N-terminal" evidence="3">
    <location>
        <begin position="18"/>
        <end position="188"/>
    </location>
</feature>
<accession>A0A7M4DAF9</accession>
<proteinExistence type="predicted"/>
<dbReference type="RefSeq" id="WP_156197024.1">
    <property type="nucleotide sequence ID" value="NZ_QTZN02000055.1"/>
</dbReference>
<dbReference type="Gene3D" id="3.40.50.2000">
    <property type="entry name" value="Glycogen Phosphorylase B"/>
    <property type="match status" value="2"/>
</dbReference>
<evidence type="ECO:0000313" key="5">
    <source>
        <dbReference type="EMBL" id="MVB08843.1"/>
    </source>
</evidence>
<evidence type="ECO:0000313" key="7">
    <source>
        <dbReference type="Proteomes" id="UP000462449"/>
    </source>
</evidence>
<reference evidence="5 6" key="1">
    <citation type="submission" date="2019-11" db="EMBL/GenBank/DDBJ databases">
        <title>Draft genome sequence of Labilibaculum sp. strain SYP isolated from Black Sea.</title>
        <authorList>
            <person name="Yadav S."/>
            <person name="Villanueva L."/>
        </authorList>
    </citation>
    <scope>NUCLEOTIDE SEQUENCE [LARGE SCALE GENOMIC DNA]</scope>
    <source>
        <strain evidence="5 6">44</strain>
    </source>
</reference>
<sequence length="390" mass="44406">MQKKIRHVLLHIGGNEHGGLRSFTEELYNQLVEENIKVTFLADRNEGYAKYVLSQGRKIENRNTKRVNVFWFFPKINALVHLIFVFIQGKLHAKKIAEILKRFNPDLIIGCGLYSAGAIGPAVAISNHSLVVGQHTVPNENDIFNLRRTITCYFFNKYCNKIVGVSKQAIEVYVPSLTIDYDVVYNCVEKIKESNVKRDQFRRTYNVKGDSLVIGTACRITQARGIDIFVSAAIQFLKKNKSKKIVFVIAGDAPYKKDKIFLDRILKEIESSGYGCFVKYIGFVDMSHFINGIDIYCHTLSKGVESFGLSIFQSAFLNKPLILCKQGGYNELLPLIIGLRYNKESASELSLCLEKVSDVKWISEQRENLKNIDLSIVSDKKKWINKWIGV</sequence>
<keyword evidence="4" id="KW-0808">Transferase</keyword>
<dbReference type="GO" id="GO:0016757">
    <property type="term" value="F:glycosyltransferase activity"/>
    <property type="evidence" value="ECO:0007669"/>
    <property type="project" value="InterPro"/>
</dbReference>
<feature type="domain" description="Glycosyl transferase family 1" evidence="2">
    <location>
        <begin position="198"/>
        <end position="333"/>
    </location>
</feature>
<dbReference type="SUPFAM" id="SSF53756">
    <property type="entry name" value="UDP-Glycosyltransferase/glycogen phosphorylase"/>
    <property type="match status" value="1"/>
</dbReference>
<keyword evidence="1" id="KW-1133">Transmembrane helix</keyword>
<dbReference type="Pfam" id="PF13439">
    <property type="entry name" value="Glyco_transf_4"/>
    <property type="match status" value="1"/>
</dbReference>
<evidence type="ECO:0000259" key="2">
    <source>
        <dbReference type="Pfam" id="PF00534"/>
    </source>
</evidence>
<keyword evidence="1" id="KW-0812">Transmembrane</keyword>
<feature type="transmembrane region" description="Helical" evidence="1">
    <location>
        <begin position="67"/>
        <end position="87"/>
    </location>
</feature>
<evidence type="ECO:0000256" key="1">
    <source>
        <dbReference type="SAM" id="Phobius"/>
    </source>
</evidence>
<gene>
    <name evidence="5" type="ORF">DWB62_017630</name>
    <name evidence="4" type="ORF">GNY23_17630</name>
</gene>
<dbReference type="InterPro" id="IPR028098">
    <property type="entry name" value="Glyco_trans_4-like_N"/>
</dbReference>
<evidence type="ECO:0000259" key="3">
    <source>
        <dbReference type="Pfam" id="PF13439"/>
    </source>
</evidence>
<dbReference type="EMBL" id="WOTW01000055">
    <property type="protein sequence ID" value="MUP39638.1"/>
    <property type="molecule type" value="Genomic_DNA"/>
</dbReference>
<organism evidence="4 7">
    <name type="scientific">Labilibaculum euxinus</name>
    <dbReference type="NCBI Taxonomy" id="2686357"/>
    <lineage>
        <taxon>Bacteria</taxon>
        <taxon>Pseudomonadati</taxon>
        <taxon>Bacteroidota</taxon>
        <taxon>Bacteroidia</taxon>
        <taxon>Marinilabiliales</taxon>
        <taxon>Marinifilaceae</taxon>
        <taxon>Labilibaculum</taxon>
    </lineage>
</organism>
<dbReference type="OrthoDB" id="9811239at2"/>
<evidence type="ECO:0000313" key="4">
    <source>
        <dbReference type="EMBL" id="MUP39638.1"/>
    </source>
</evidence>
<keyword evidence="1" id="KW-0472">Membrane</keyword>